<feature type="region of interest" description="Disordered" evidence="12">
    <location>
        <begin position="283"/>
        <end position="373"/>
    </location>
</feature>
<evidence type="ECO:0000256" key="6">
    <source>
        <dbReference type="ARBA" id="ARBA00023108"/>
    </source>
</evidence>
<feature type="region of interest" description="Disordered" evidence="12">
    <location>
        <begin position="28"/>
        <end position="58"/>
    </location>
</feature>
<dbReference type="SMART" id="SM00338">
    <property type="entry name" value="BRLZ"/>
    <property type="match status" value="1"/>
</dbReference>
<dbReference type="GO" id="GO:0001228">
    <property type="term" value="F:DNA-binding transcription activator activity, RNA polymerase II-specific"/>
    <property type="evidence" value="ECO:0007669"/>
    <property type="project" value="TreeGrafter"/>
</dbReference>
<dbReference type="GO" id="GO:0042981">
    <property type="term" value="P:regulation of apoptotic process"/>
    <property type="evidence" value="ECO:0007669"/>
    <property type="project" value="UniProtKB-ARBA"/>
</dbReference>
<feature type="region of interest" description="Disordered" evidence="12">
    <location>
        <begin position="153"/>
        <end position="223"/>
    </location>
</feature>
<dbReference type="GO" id="GO:0000977">
    <property type="term" value="F:RNA polymerase II transcription regulatory region sequence-specific DNA binding"/>
    <property type="evidence" value="ECO:0007669"/>
    <property type="project" value="TreeGrafter"/>
</dbReference>
<evidence type="ECO:0000256" key="1">
    <source>
        <dbReference type="ARBA" id="ARBA00004123"/>
    </source>
</evidence>
<reference evidence="14" key="1">
    <citation type="submission" date="2025-08" db="UniProtKB">
        <authorList>
            <consortium name="Ensembl"/>
        </authorList>
    </citation>
    <scope>IDENTIFICATION</scope>
</reference>
<dbReference type="SUPFAM" id="SSF57959">
    <property type="entry name" value="Leucine zipper domain"/>
    <property type="match status" value="1"/>
</dbReference>
<dbReference type="Gene3D" id="1.20.5.170">
    <property type="match status" value="1"/>
</dbReference>
<evidence type="ECO:0000256" key="5">
    <source>
        <dbReference type="ARBA" id="ARBA00023015"/>
    </source>
</evidence>
<dbReference type="GO" id="GO:1990589">
    <property type="term" value="C:ATF4-CREB1 transcription factor complex"/>
    <property type="evidence" value="ECO:0007669"/>
    <property type="project" value="TreeGrafter"/>
</dbReference>
<feature type="compositionally biased region" description="Pro residues" evidence="12">
    <location>
        <begin position="210"/>
        <end position="219"/>
    </location>
</feature>
<keyword evidence="4" id="KW-0678">Repressor</keyword>
<feature type="compositionally biased region" description="Low complexity" evidence="12">
    <location>
        <begin position="45"/>
        <end position="58"/>
    </location>
</feature>
<feature type="compositionally biased region" description="Low complexity" evidence="12">
    <location>
        <begin position="153"/>
        <end position="171"/>
    </location>
</feature>
<evidence type="ECO:0000256" key="3">
    <source>
        <dbReference type="ARBA" id="ARBA00018846"/>
    </source>
</evidence>
<evidence type="ECO:0000256" key="2">
    <source>
        <dbReference type="ARBA" id="ARBA00007163"/>
    </source>
</evidence>
<dbReference type="AlphaFoldDB" id="A0A8C7DSI7"/>
<proteinExistence type="inferred from homology"/>
<dbReference type="PROSITE" id="PS50217">
    <property type="entry name" value="BZIP"/>
    <property type="match status" value="1"/>
</dbReference>
<sequence length="427" mass="46280">MTMMSSQFGLDDMEALLWGPSSLMADPMGSLRHQDEVASIEGGASPLSSSSSSPLLLLSPPPTPPSLLLQEEKAEADLLSFPWLSADQLGHTHHIGADDGKEDAFSGMDWMAERVDLSEFDLDSLIGSCTPDGSPSSPEDLITSFECPMELDLLPLPTLPTPTEHPTTTDPLLPPTMSQPQEDPQEGFHSPPPCVPDAQEELEIKSEPQSPAPSPPPSPTFTLELGSEVYVSASVSEKPLHLEVPQPVPSIVLSLSPTRIVVLLAPKREVGVTTTITIPEILSDSDSSFSSSGQLNRPSIATTQSRFQNESKPYPTTPKSRPQHPDQPSTTSSGKMKSSSGGPPKEKKLKKMAQNKTAATRYRQKKKTEQEALSAECDDLEQRNHKLAEKADSIANEIQYLKDLMEEVRQAKSKKGLVTSNWQEGSE</sequence>
<dbReference type="Proteomes" id="UP000694557">
    <property type="component" value="Unassembled WGS sequence"/>
</dbReference>
<evidence type="ECO:0000313" key="14">
    <source>
        <dbReference type="Ensembl" id="ENSOKIP00005024704.1"/>
    </source>
</evidence>
<accession>A0A8C7DSI7</accession>
<evidence type="ECO:0000259" key="13">
    <source>
        <dbReference type="PROSITE" id="PS50217"/>
    </source>
</evidence>
<dbReference type="GeneTree" id="ENSGT00530000063801"/>
<dbReference type="Ensembl" id="ENSOKIT00005026165.1">
    <property type="protein sequence ID" value="ENSOKIP00005024704.1"/>
    <property type="gene ID" value="ENSOKIG00005010768.1"/>
</dbReference>
<feature type="domain" description="BZIP" evidence="13">
    <location>
        <begin position="345"/>
        <end position="408"/>
    </location>
</feature>
<gene>
    <name evidence="14" type="primary">atf4b</name>
</gene>
<keyword evidence="7" id="KW-0238">DNA-binding</keyword>
<feature type="compositionally biased region" description="Low complexity" evidence="12">
    <location>
        <begin position="328"/>
        <end position="343"/>
    </location>
</feature>
<dbReference type="FunFam" id="1.20.5.170:FF:000021">
    <property type="entry name" value="Cyclic AMP-dependent transcription factor ATF-4"/>
    <property type="match status" value="1"/>
</dbReference>
<reference evidence="14" key="2">
    <citation type="submission" date="2025-09" db="UniProtKB">
        <authorList>
            <consortium name="Ensembl"/>
        </authorList>
    </citation>
    <scope>IDENTIFICATION</scope>
</reference>
<keyword evidence="10" id="KW-0539">Nucleus</keyword>
<keyword evidence="6" id="KW-0090">Biological rhythms</keyword>
<keyword evidence="9" id="KW-0804">Transcription</keyword>
<dbReference type="InterPro" id="IPR004827">
    <property type="entry name" value="bZIP"/>
</dbReference>
<protein>
    <recommendedName>
        <fullName evidence="3">Cyclic AMP-dependent transcription factor ATF-4</fullName>
    </recommendedName>
    <alternativeName>
        <fullName evidence="11">Activating transcription factor 4</fullName>
    </alternativeName>
</protein>
<evidence type="ECO:0000256" key="7">
    <source>
        <dbReference type="ARBA" id="ARBA00023125"/>
    </source>
</evidence>
<dbReference type="GO" id="GO:1990590">
    <property type="term" value="C:ATF1-ATF4 transcription factor complex"/>
    <property type="evidence" value="ECO:0007669"/>
    <property type="project" value="TreeGrafter"/>
</dbReference>
<keyword evidence="8" id="KW-0010">Activator</keyword>
<organism evidence="14 15">
    <name type="scientific">Oncorhynchus kisutch</name>
    <name type="common">Coho salmon</name>
    <name type="synonym">Salmo kisutch</name>
    <dbReference type="NCBI Taxonomy" id="8019"/>
    <lineage>
        <taxon>Eukaryota</taxon>
        <taxon>Metazoa</taxon>
        <taxon>Chordata</taxon>
        <taxon>Craniata</taxon>
        <taxon>Vertebrata</taxon>
        <taxon>Euteleostomi</taxon>
        <taxon>Actinopterygii</taxon>
        <taxon>Neopterygii</taxon>
        <taxon>Teleostei</taxon>
        <taxon>Protacanthopterygii</taxon>
        <taxon>Salmoniformes</taxon>
        <taxon>Salmonidae</taxon>
        <taxon>Salmoninae</taxon>
        <taxon>Oncorhynchus</taxon>
    </lineage>
</organism>
<evidence type="ECO:0000256" key="11">
    <source>
        <dbReference type="ARBA" id="ARBA00032136"/>
    </source>
</evidence>
<evidence type="ECO:0000256" key="10">
    <source>
        <dbReference type="ARBA" id="ARBA00023242"/>
    </source>
</evidence>
<dbReference type="PANTHER" id="PTHR13044:SF2">
    <property type="entry name" value="CYCLIC AMP-DEPENDENT TRANSCRIPTION FACTOR ATF-4"/>
    <property type="match status" value="1"/>
</dbReference>
<comment type="similarity">
    <text evidence="2">Belongs to the bZIP family.</text>
</comment>
<dbReference type="GO" id="GO:0048511">
    <property type="term" value="P:rhythmic process"/>
    <property type="evidence" value="ECO:0007669"/>
    <property type="project" value="UniProtKB-KW"/>
</dbReference>
<evidence type="ECO:0000256" key="8">
    <source>
        <dbReference type="ARBA" id="ARBA00023159"/>
    </source>
</evidence>
<name>A0A8C7DSI7_ONCKI</name>
<keyword evidence="15" id="KW-1185">Reference proteome</keyword>
<dbReference type="Pfam" id="PF00170">
    <property type="entry name" value="bZIP_1"/>
    <property type="match status" value="1"/>
</dbReference>
<dbReference type="PANTHER" id="PTHR13044">
    <property type="entry name" value="ACTIVATING TRANSCRIPTION FACTOR ATF 4/5"/>
    <property type="match status" value="1"/>
</dbReference>
<feature type="compositionally biased region" description="Polar residues" evidence="12">
    <location>
        <begin position="293"/>
        <end position="311"/>
    </location>
</feature>
<dbReference type="InterPro" id="IPR046347">
    <property type="entry name" value="bZIP_sf"/>
</dbReference>
<evidence type="ECO:0000256" key="4">
    <source>
        <dbReference type="ARBA" id="ARBA00022491"/>
    </source>
</evidence>
<evidence type="ECO:0000256" key="12">
    <source>
        <dbReference type="SAM" id="MobiDB-lite"/>
    </source>
</evidence>
<evidence type="ECO:0000256" key="9">
    <source>
        <dbReference type="ARBA" id="ARBA00023163"/>
    </source>
</evidence>
<comment type="subcellular location">
    <subcellularLocation>
        <location evidence="1">Nucleus</location>
    </subcellularLocation>
</comment>
<dbReference type="PROSITE" id="PS00036">
    <property type="entry name" value="BZIP_BASIC"/>
    <property type="match status" value="1"/>
</dbReference>
<keyword evidence="5" id="KW-0805">Transcription regulation</keyword>
<evidence type="ECO:0000313" key="15">
    <source>
        <dbReference type="Proteomes" id="UP000694557"/>
    </source>
</evidence>
<dbReference type="CDD" id="cd14692">
    <property type="entry name" value="bZIP_ATF4"/>
    <property type="match status" value="1"/>
</dbReference>